<evidence type="ECO:0000256" key="2">
    <source>
        <dbReference type="ARBA" id="ARBA00023002"/>
    </source>
</evidence>
<comment type="caution">
    <text evidence="4">The sequence shown here is derived from an EMBL/GenBank/DDBJ whole genome shotgun (WGS) entry which is preliminary data.</text>
</comment>
<gene>
    <name evidence="4" type="ORF">GCM10023340_18950</name>
</gene>
<protein>
    <submittedName>
        <fullName evidence="4">Prephenate dehydrogenase</fullName>
    </submittedName>
</protein>
<evidence type="ECO:0000313" key="4">
    <source>
        <dbReference type="EMBL" id="GAA5147083.1"/>
    </source>
</evidence>
<dbReference type="InterPro" id="IPR050812">
    <property type="entry name" value="Preph/Arog_dehydrog"/>
</dbReference>
<dbReference type="SUPFAM" id="SSF51735">
    <property type="entry name" value="NAD(P)-binding Rossmann-fold domains"/>
    <property type="match status" value="1"/>
</dbReference>
<dbReference type="EMBL" id="BAABKG010000002">
    <property type="protein sequence ID" value="GAA5147083.1"/>
    <property type="molecule type" value="Genomic_DNA"/>
</dbReference>
<sequence>MTFARVAVVGAGLIGGSVVRRLRALGRDVVLVDPAVPGAAPAVPSSAGLVVVAVPLDAMAGVLREVASAAPDAVVVDVGSVKGPVAASAATAGLAGRYVGAHPMAGTEHSGFEHSDPDLLVGATWAVTRGDGPVADVVAWLLEVFDATVALLDPDQHDRAVALASHLPHVLANALLELVHDAPDGDAAALLAAGSFRDATRVGGGNAARSRNLLAGSPALPGVLDELLALLTAYRAELGDPASLGARLERVSAGAAGVRRPDVAWTPCPDVDAALAHPGPALVRPAAEGLEWAAVRGAPGER</sequence>
<keyword evidence="5" id="KW-1185">Reference proteome</keyword>
<dbReference type="InterPro" id="IPR046825">
    <property type="entry name" value="PDH_C"/>
</dbReference>
<dbReference type="Gene3D" id="3.40.50.720">
    <property type="entry name" value="NAD(P)-binding Rossmann-like Domain"/>
    <property type="match status" value="1"/>
</dbReference>
<dbReference type="InterPro" id="IPR036291">
    <property type="entry name" value="NAD(P)-bd_dom_sf"/>
</dbReference>
<feature type="domain" description="Prephenate/arogenate dehydrogenase" evidence="3">
    <location>
        <begin position="4"/>
        <end position="270"/>
    </location>
</feature>
<dbReference type="Proteomes" id="UP001500221">
    <property type="component" value="Unassembled WGS sequence"/>
</dbReference>
<comment type="similarity">
    <text evidence="1">Belongs to the prephenate/arogenate dehydrogenase family.</text>
</comment>
<accession>A0ABP9PIC2</accession>
<keyword evidence="2" id="KW-0560">Oxidoreductase</keyword>
<dbReference type="PROSITE" id="PS51176">
    <property type="entry name" value="PDH_ADH"/>
    <property type="match status" value="1"/>
</dbReference>
<dbReference type="Pfam" id="PF02153">
    <property type="entry name" value="PDH_N"/>
    <property type="match status" value="1"/>
</dbReference>
<evidence type="ECO:0000259" key="3">
    <source>
        <dbReference type="PROSITE" id="PS51176"/>
    </source>
</evidence>
<dbReference type="InterPro" id="IPR046826">
    <property type="entry name" value="PDH_N"/>
</dbReference>
<evidence type="ECO:0000256" key="1">
    <source>
        <dbReference type="ARBA" id="ARBA00007964"/>
    </source>
</evidence>
<proteinExistence type="inferred from homology"/>
<dbReference type="PANTHER" id="PTHR21363">
    <property type="entry name" value="PREPHENATE DEHYDROGENASE"/>
    <property type="match status" value="1"/>
</dbReference>
<reference evidence="5" key="1">
    <citation type="journal article" date="2019" name="Int. J. Syst. Evol. Microbiol.">
        <title>The Global Catalogue of Microorganisms (GCM) 10K type strain sequencing project: providing services to taxonomists for standard genome sequencing and annotation.</title>
        <authorList>
            <consortium name="The Broad Institute Genomics Platform"/>
            <consortium name="The Broad Institute Genome Sequencing Center for Infectious Disease"/>
            <person name="Wu L."/>
            <person name="Ma J."/>
        </authorList>
    </citation>
    <scope>NUCLEOTIDE SEQUENCE [LARGE SCALE GENOMIC DNA]</scope>
    <source>
        <strain evidence="5">JCM 18459</strain>
    </source>
</reference>
<dbReference type="InterPro" id="IPR008927">
    <property type="entry name" value="6-PGluconate_DH-like_C_sf"/>
</dbReference>
<name>A0ABP9PIC2_9ACTN</name>
<dbReference type="Pfam" id="PF20463">
    <property type="entry name" value="PDH_C"/>
    <property type="match status" value="1"/>
</dbReference>
<organism evidence="4 5">
    <name type="scientific">Nocardioides marinquilinus</name>
    <dbReference type="NCBI Taxonomy" id="1210400"/>
    <lineage>
        <taxon>Bacteria</taxon>
        <taxon>Bacillati</taxon>
        <taxon>Actinomycetota</taxon>
        <taxon>Actinomycetes</taxon>
        <taxon>Propionibacteriales</taxon>
        <taxon>Nocardioidaceae</taxon>
        <taxon>Nocardioides</taxon>
    </lineage>
</organism>
<evidence type="ECO:0000313" key="5">
    <source>
        <dbReference type="Proteomes" id="UP001500221"/>
    </source>
</evidence>
<dbReference type="RefSeq" id="WP_345457460.1">
    <property type="nucleotide sequence ID" value="NZ_BAABKG010000002.1"/>
</dbReference>
<dbReference type="PANTHER" id="PTHR21363:SF0">
    <property type="entry name" value="PREPHENATE DEHYDROGENASE [NADP(+)]"/>
    <property type="match status" value="1"/>
</dbReference>
<dbReference type="SUPFAM" id="SSF48179">
    <property type="entry name" value="6-phosphogluconate dehydrogenase C-terminal domain-like"/>
    <property type="match status" value="1"/>
</dbReference>
<dbReference type="InterPro" id="IPR003099">
    <property type="entry name" value="Prephen_DH"/>
</dbReference>
<dbReference type="Gene3D" id="1.10.3660.10">
    <property type="entry name" value="6-phosphogluconate dehydrogenase C-terminal like domain"/>
    <property type="match status" value="1"/>
</dbReference>